<feature type="transmembrane region" description="Helical" evidence="1">
    <location>
        <begin position="31"/>
        <end position="56"/>
    </location>
</feature>
<evidence type="ECO:0000256" key="1">
    <source>
        <dbReference type="SAM" id="Phobius"/>
    </source>
</evidence>
<keyword evidence="1" id="KW-0472">Membrane</keyword>
<keyword evidence="1" id="KW-0812">Transmembrane</keyword>
<organism evidence="2">
    <name type="scientific">marine sediment metagenome</name>
    <dbReference type="NCBI Taxonomy" id="412755"/>
    <lineage>
        <taxon>unclassified sequences</taxon>
        <taxon>metagenomes</taxon>
        <taxon>ecological metagenomes</taxon>
    </lineage>
</organism>
<name>X1AZ55_9ZZZZ</name>
<dbReference type="EMBL" id="BART01010392">
    <property type="protein sequence ID" value="GAG88539.1"/>
    <property type="molecule type" value="Genomic_DNA"/>
</dbReference>
<proteinExistence type="predicted"/>
<evidence type="ECO:0000313" key="2">
    <source>
        <dbReference type="EMBL" id="GAG88539.1"/>
    </source>
</evidence>
<comment type="caution">
    <text evidence="2">The sequence shown here is derived from an EMBL/GenBank/DDBJ whole genome shotgun (WGS) entry which is preliminary data.</text>
</comment>
<accession>X1AZ55</accession>
<gene>
    <name evidence="2" type="ORF">S01H4_22620</name>
</gene>
<keyword evidence="1" id="KW-1133">Transmembrane helix</keyword>
<dbReference type="AlphaFoldDB" id="X1AZ55"/>
<protein>
    <submittedName>
        <fullName evidence="2">Uncharacterized protein</fullName>
    </submittedName>
</protein>
<sequence length="114" mass="12208">MEQLLADLFGLLLVLSGSLWGIAVGSSLNSGVGGLLGLILGALWGFHMAEGCTLFLKTQKGRIYEAYAKGLTTVFAQSERAPLSGSRRPWLSRILGRKPAKPPLPETHDLYSPA</sequence>
<reference evidence="2" key="1">
    <citation type="journal article" date="2014" name="Front. Microbiol.">
        <title>High frequency of phylogenetically diverse reductive dehalogenase-homologous genes in deep subseafloor sedimentary metagenomes.</title>
        <authorList>
            <person name="Kawai M."/>
            <person name="Futagami T."/>
            <person name="Toyoda A."/>
            <person name="Takaki Y."/>
            <person name="Nishi S."/>
            <person name="Hori S."/>
            <person name="Arai W."/>
            <person name="Tsubouchi T."/>
            <person name="Morono Y."/>
            <person name="Uchiyama I."/>
            <person name="Ito T."/>
            <person name="Fujiyama A."/>
            <person name="Inagaki F."/>
            <person name="Takami H."/>
        </authorList>
    </citation>
    <scope>NUCLEOTIDE SEQUENCE</scope>
    <source>
        <strain evidence="2">Expedition CK06-06</strain>
    </source>
</reference>